<dbReference type="CDD" id="cd00143">
    <property type="entry name" value="PP2Cc"/>
    <property type="match status" value="1"/>
</dbReference>
<sequence>MISRYDHFAVSSPGGRAENQDAHACFGFGDHGMGWVVADGLGGYAGGRAASRIAIAAIGEYFETESGDPEFALSAGALDGALKAAQSAILAARKRQSELFRMHTTVVVLVSDGVIARWAHLGDSRLYHFRDGRLVAQTADHSVSYMLHLAGEIGLSEIRGHEDRDGLLRSLGSEGSWKPAILAEPVVLEPTDAFLLCSDGFWEYVLEEEMAADLAASATARDWVHKMLDRLQNRVSGQHHDDPHDNYTVVAVRVDFAPQPRNRDPGTVTPK</sequence>
<dbReference type="Gene3D" id="3.60.40.10">
    <property type="entry name" value="PPM-type phosphatase domain"/>
    <property type="match status" value="1"/>
</dbReference>
<dbReference type="EMBL" id="CAADFD010000032">
    <property type="protein sequence ID" value="VFJ57172.1"/>
    <property type="molecule type" value="Genomic_DNA"/>
</dbReference>
<dbReference type="SUPFAM" id="SSF81606">
    <property type="entry name" value="PP2C-like"/>
    <property type="match status" value="1"/>
</dbReference>
<dbReference type="SMART" id="SM00331">
    <property type="entry name" value="PP2C_SIG"/>
    <property type="match status" value="1"/>
</dbReference>
<gene>
    <name evidence="2" type="ORF">BECKFW1821B_GA0114236_103218</name>
</gene>
<evidence type="ECO:0000259" key="1">
    <source>
        <dbReference type="PROSITE" id="PS51746"/>
    </source>
</evidence>
<reference evidence="2" key="1">
    <citation type="submission" date="2019-02" db="EMBL/GenBank/DDBJ databases">
        <authorList>
            <person name="Gruber-Vodicka R. H."/>
            <person name="Seah K. B. B."/>
        </authorList>
    </citation>
    <scope>NUCLEOTIDE SEQUENCE</scope>
    <source>
        <strain evidence="2">BECK_BZ106</strain>
    </source>
</reference>
<organism evidence="2">
    <name type="scientific">Candidatus Kentrum sp. FW</name>
    <dbReference type="NCBI Taxonomy" id="2126338"/>
    <lineage>
        <taxon>Bacteria</taxon>
        <taxon>Pseudomonadati</taxon>
        <taxon>Pseudomonadota</taxon>
        <taxon>Gammaproteobacteria</taxon>
        <taxon>Candidatus Kentrum</taxon>
    </lineage>
</organism>
<dbReference type="InterPro" id="IPR036457">
    <property type="entry name" value="PPM-type-like_dom_sf"/>
</dbReference>
<name>A0A450STE5_9GAMM</name>
<protein>
    <submittedName>
        <fullName evidence="2">Serine/threonine protein phosphatase PrpC</fullName>
    </submittedName>
</protein>
<evidence type="ECO:0000313" key="2">
    <source>
        <dbReference type="EMBL" id="VFJ57172.1"/>
    </source>
</evidence>
<feature type="domain" description="PPM-type phosphatase" evidence="1">
    <location>
        <begin position="6"/>
        <end position="254"/>
    </location>
</feature>
<dbReference type="AlphaFoldDB" id="A0A450STE5"/>
<dbReference type="InterPro" id="IPR001932">
    <property type="entry name" value="PPM-type_phosphatase-like_dom"/>
</dbReference>
<proteinExistence type="predicted"/>
<dbReference type="PROSITE" id="PS51746">
    <property type="entry name" value="PPM_2"/>
    <property type="match status" value="1"/>
</dbReference>
<dbReference type="SMART" id="SM00332">
    <property type="entry name" value="PP2Cc"/>
    <property type="match status" value="1"/>
</dbReference>
<dbReference type="Pfam" id="PF13672">
    <property type="entry name" value="PP2C_2"/>
    <property type="match status" value="1"/>
</dbReference>
<accession>A0A450STE5</accession>